<dbReference type="GeneID" id="95622838"/>
<gene>
    <name evidence="1" type="ORF">OEIGOIKO_03954</name>
</gene>
<proteinExistence type="predicted"/>
<dbReference type="Proteomes" id="UP000287830">
    <property type="component" value="Unassembled WGS sequence"/>
</dbReference>
<accession>A0A7U9KWR2</accession>
<comment type="caution">
    <text evidence="1">The sequence shown here is derived from an EMBL/GenBank/DDBJ whole genome shotgun (WGS) entry which is preliminary data.</text>
</comment>
<reference evidence="1 2" key="1">
    <citation type="submission" date="2018-11" db="EMBL/GenBank/DDBJ databases">
        <title>Whole genome sequence of Streptomyces chrestomyceticus NBRC 13444(T).</title>
        <authorList>
            <person name="Komaki H."/>
            <person name="Tamura T."/>
        </authorList>
    </citation>
    <scope>NUCLEOTIDE SEQUENCE [LARGE SCALE GENOMIC DNA]</scope>
    <source>
        <strain evidence="1 2">NBRC 13444</strain>
    </source>
</reference>
<evidence type="ECO:0000313" key="2">
    <source>
        <dbReference type="Proteomes" id="UP000287830"/>
    </source>
</evidence>
<protein>
    <submittedName>
        <fullName evidence="1">Uncharacterized protein</fullName>
    </submittedName>
</protein>
<dbReference type="OrthoDB" id="509988at85011"/>
<name>A0A7U9KWR2_9ACTN</name>
<evidence type="ECO:0000313" key="1">
    <source>
        <dbReference type="EMBL" id="GCD36197.1"/>
    </source>
</evidence>
<sequence>MAQTHWTTSMWVKRPGGCTLYPSLRSTSRPLTAGAWHVPRNHRVGWRYQVNGKWTLVLDHSHHIKGRPHWAFLETACLKGNSYPAKSKDSQGRVRNLWGKASKDWRHVDFGQTRSTKGRVTGTRKVGAAYTTMRDRPSAFVTSNLFRGAEFKNTNRCTSHSNNAWVYGMDLRAHRWGWVPSNALRGNPCLHMR</sequence>
<dbReference type="RefSeq" id="WP_125045928.1">
    <property type="nucleotide sequence ID" value="NZ_BHZC01000001.1"/>
</dbReference>
<organism evidence="1 2">
    <name type="scientific">Streptomyces chrestomyceticus JCM 4735</name>
    <dbReference type="NCBI Taxonomy" id="1306181"/>
    <lineage>
        <taxon>Bacteria</taxon>
        <taxon>Bacillati</taxon>
        <taxon>Actinomycetota</taxon>
        <taxon>Actinomycetes</taxon>
        <taxon>Kitasatosporales</taxon>
        <taxon>Streptomycetaceae</taxon>
        <taxon>Streptomyces</taxon>
    </lineage>
</organism>
<dbReference type="EMBL" id="BHZC01000001">
    <property type="protein sequence ID" value="GCD36197.1"/>
    <property type="molecule type" value="Genomic_DNA"/>
</dbReference>
<dbReference type="AlphaFoldDB" id="A0A7U9KWR2"/>